<keyword evidence="3" id="KW-0963">Cytoplasm</keyword>
<gene>
    <name evidence="4" type="ORF">INR99_01265</name>
</gene>
<dbReference type="Gene3D" id="1.20.58.1000">
    <property type="entry name" value="Metal-sensitive repressor, helix protomer"/>
    <property type="match status" value="1"/>
</dbReference>
<dbReference type="GO" id="GO:0005737">
    <property type="term" value="C:cytoplasm"/>
    <property type="evidence" value="ECO:0007669"/>
    <property type="project" value="UniProtKB-SubCell"/>
</dbReference>
<organism evidence="4 5">
    <name type="scientific">Chitinilyticum piscinae</name>
    <dbReference type="NCBI Taxonomy" id="2866724"/>
    <lineage>
        <taxon>Bacteria</taxon>
        <taxon>Pseudomonadati</taxon>
        <taxon>Pseudomonadota</taxon>
        <taxon>Betaproteobacteria</taxon>
        <taxon>Neisseriales</taxon>
        <taxon>Chitinibacteraceae</taxon>
        <taxon>Chitinilyticum</taxon>
    </lineage>
</organism>
<dbReference type="GO" id="GO:0003677">
    <property type="term" value="F:DNA binding"/>
    <property type="evidence" value="ECO:0007669"/>
    <property type="project" value="InterPro"/>
</dbReference>
<keyword evidence="5" id="KW-1185">Reference proteome</keyword>
<dbReference type="PANTHER" id="PTHR33677">
    <property type="entry name" value="TRANSCRIPTIONAL REPRESSOR FRMR-RELATED"/>
    <property type="match status" value="1"/>
</dbReference>
<sequence>MSHTLRDQKKLLARTRRIQGQAAALATLLENGSDCADVLQQIAALRGAVNGLMGAVLTEHLTVHLVEENELAKRREDLDVVQQVIRSYLK</sequence>
<dbReference type="PANTHER" id="PTHR33677:SF1">
    <property type="entry name" value="TRANSCRIPTIONAL REPRESSOR RCNR"/>
    <property type="match status" value="1"/>
</dbReference>
<dbReference type="Proteomes" id="UP000604481">
    <property type="component" value="Unassembled WGS sequence"/>
</dbReference>
<dbReference type="RefSeq" id="WP_194114473.1">
    <property type="nucleotide sequence ID" value="NZ_JADFUA010000001.1"/>
</dbReference>
<dbReference type="InterPro" id="IPR038390">
    <property type="entry name" value="Metal_Tscrpt_repr_sf"/>
</dbReference>
<comment type="similarity">
    <text evidence="2">Belongs to the FrmR/RcnR family.</text>
</comment>
<protein>
    <submittedName>
        <fullName evidence="4">Metal-sensing transcriptional repressor</fullName>
    </submittedName>
</protein>
<proteinExistence type="inferred from homology"/>
<dbReference type="GO" id="GO:0046872">
    <property type="term" value="F:metal ion binding"/>
    <property type="evidence" value="ECO:0007669"/>
    <property type="project" value="InterPro"/>
</dbReference>
<dbReference type="EMBL" id="JADFUA010000001">
    <property type="protein sequence ID" value="MBE9607966.1"/>
    <property type="molecule type" value="Genomic_DNA"/>
</dbReference>
<accession>A0A8J7FKS8</accession>
<dbReference type="CDD" id="cd10153">
    <property type="entry name" value="RcnR-FrmR-like_DUF156"/>
    <property type="match status" value="1"/>
</dbReference>
<evidence type="ECO:0000256" key="2">
    <source>
        <dbReference type="ARBA" id="ARBA00005260"/>
    </source>
</evidence>
<evidence type="ECO:0000256" key="3">
    <source>
        <dbReference type="ARBA" id="ARBA00022490"/>
    </source>
</evidence>
<dbReference type="GO" id="GO:0045892">
    <property type="term" value="P:negative regulation of DNA-templated transcription"/>
    <property type="evidence" value="ECO:0007669"/>
    <property type="project" value="UniProtKB-ARBA"/>
</dbReference>
<name>A0A8J7FKS8_9NEIS</name>
<evidence type="ECO:0000313" key="5">
    <source>
        <dbReference type="Proteomes" id="UP000604481"/>
    </source>
</evidence>
<reference evidence="4 5" key="1">
    <citation type="submission" date="2020-10" db="EMBL/GenBank/DDBJ databases">
        <title>The genome sequence of Chitinilyticum litopenaei 4Y14.</title>
        <authorList>
            <person name="Liu Y."/>
        </authorList>
    </citation>
    <scope>NUCLEOTIDE SEQUENCE [LARGE SCALE GENOMIC DNA]</scope>
    <source>
        <strain evidence="4 5">4Y14</strain>
    </source>
</reference>
<dbReference type="AlphaFoldDB" id="A0A8J7FKS8"/>
<evidence type="ECO:0000256" key="1">
    <source>
        <dbReference type="ARBA" id="ARBA00004496"/>
    </source>
</evidence>
<dbReference type="Pfam" id="PF02583">
    <property type="entry name" value="Trns_repr_metal"/>
    <property type="match status" value="1"/>
</dbReference>
<evidence type="ECO:0000313" key="4">
    <source>
        <dbReference type="EMBL" id="MBE9607966.1"/>
    </source>
</evidence>
<comment type="subcellular location">
    <subcellularLocation>
        <location evidence="1">Cytoplasm</location>
    </subcellularLocation>
</comment>
<dbReference type="InterPro" id="IPR003735">
    <property type="entry name" value="Metal_Tscrpt_repr"/>
</dbReference>
<comment type="caution">
    <text evidence="4">The sequence shown here is derived from an EMBL/GenBank/DDBJ whole genome shotgun (WGS) entry which is preliminary data.</text>
</comment>